<evidence type="ECO:0000313" key="1">
    <source>
        <dbReference type="EMBL" id="CAI2188461.1"/>
    </source>
</evidence>
<proteinExistence type="predicted"/>
<gene>
    <name evidence="1" type="ORF">FWILDA_LOCUS13592</name>
</gene>
<name>A0A9W4T1L8_9GLOM</name>
<keyword evidence="2" id="KW-1185">Reference proteome</keyword>
<dbReference type="Proteomes" id="UP001153678">
    <property type="component" value="Unassembled WGS sequence"/>
</dbReference>
<dbReference type="Gene3D" id="3.40.50.11350">
    <property type="match status" value="1"/>
</dbReference>
<dbReference type="EMBL" id="CAMKVN010005217">
    <property type="protein sequence ID" value="CAI2188461.1"/>
    <property type="molecule type" value="Genomic_DNA"/>
</dbReference>
<accession>A0A9W4T1L8</accession>
<protein>
    <submittedName>
        <fullName evidence="1">6730_t:CDS:1</fullName>
    </submittedName>
</protein>
<organism evidence="1 2">
    <name type="scientific">Funneliformis geosporum</name>
    <dbReference type="NCBI Taxonomy" id="1117311"/>
    <lineage>
        <taxon>Eukaryota</taxon>
        <taxon>Fungi</taxon>
        <taxon>Fungi incertae sedis</taxon>
        <taxon>Mucoromycota</taxon>
        <taxon>Glomeromycotina</taxon>
        <taxon>Glomeromycetes</taxon>
        <taxon>Glomerales</taxon>
        <taxon>Glomeraceae</taxon>
        <taxon>Funneliformis</taxon>
    </lineage>
</organism>
<evidence type="ECO:0000313" key="2">
    <source>
        <dbReference type="Proteomes" id="UP001153678"/>
    </source>
</evidence>
<dbReference type="AlphaFoldDB" id="A0A9W4T1L8"/>
<sequence>MIFEIIKYGYRTRHGLAQLLWLLPAGTFLGMIRTRQSPKFGITHKGYHLIISDTIQKYWLVFGVQTSTKKDKWRGTFTNDEEKGEIDVSDSSTMFNLPKIDAGINQKYCDSERSEMLDRTIVLKESRKSFQTLNLRDFLDWTRERNDKPTSTHRYIMQEKNPLVLKTDHLELKNECLDQFDLKFNNKDDLLINKTTINLGPKNLWKLKYSNNLMIKNLTKLLDVDYEVLLIRHLIPAPLFPSKGLVIHLPFADHINEAAKRAVNKLRPFIAIHWRMEITKPNMMPMCVKSLIKYLYKLRKELGINNIYLATDYPLMDVGGNKAQSSTFHDIRPQHHNAIKSLNDTFELNTWITIKTLNVFFDEFPGYKKELDDEFKVSGIQGIFDKLVMMDSNYFISGPEGCAHARSKFSRKIKEARTKSIYEGDNNILNDITRWPLN</sequence>
<dbReference type="OrthoDB" id="2020419at2759"/>
<comment type="caution">
    <text evidence="1">The sequence shown here is derived from an EMBL/GenBank/DDBJ whole genome shotgun (WGS) entry which is preliminary data.</text>
</comment>
<reference evidence="1" key="1">
    <citation type="submission" date="2022-08" db="EMBL/GenBank/DDBJ databases">
        <authorList>
            <person name="Kallberg Y."/>
            <person name="Tangrot J."/>
            <person name="Rosling A."/>
        </authorList>
    </citation>
    <scope>NUCLEOTIDE SEQUENCE</scope>
    <source>
        <strain evidence="1">Wild A</strain>
    </source>
</reference>